<evidence type="ECO:0000313" key="2">
    <source>
        <dbReference type="EMBL" id="DBA51721.1"/>
    </source>
</evidence>
<keyword evidence="1" id="KW-0812">Transmembrane</keyword>
<keyword evidence="1" id="KW-0472">Membrane</keyword>
<organism evidence="3">
    <name type="scientific">Nitrosopumilaceae spindle-shaped virus</name>
    <dbReference type="NCBI Taxonomy" id="3065433"/>
    <lineage>
        <taxon>Viruses</taxon>
    </lineage>
</organism>
<dbReference type="EMBL" id="BK067783">
    <property type="protein sequence ID" value="DBA51721.1"/>
    <property type="molecule type" value="Genomic_DNA"/>
</dbReference>
<reference evidence="3" key="2">
    <citation type="submission" date="2024-03" db="EMBL/GenBank/DDBJ databases">
        <authorList>
            <person name="Ni Y."/>
            <person name="Xu T."/>
            <person name="Yan S."/>
            <person name="Chen L."/>
            <person name="Wang Y."/>
        </authorList>
    </citation>
    <scope>NUCLEOTIDE SEQUENCE</scope>
    <source>
        <strain evidence="3">NTT1</strain>
        <strain evidence="2">NTT2</strain>
    </source>
</reference>
<name>A0AAT9JAC0_9VIRU</name>
<feature type="transmembrane region" description="Helical" evidence="1">
    <location>
        <begin position="54"/>
        <end position="72"/>
    </location>
</feature>
<dbReference type="EMBL" id="BK067791">
    <property type="protein sequence ID" value="DBA52180.1"/>
    <property type="molecule type" value="Genomic_DNA"/>
</dbReference>
<proteinExistence type="predicted"/>
<accession>A0AAT9JAC0</accession>
<keyword evidence="1" id="KW-1133">Transmembrane helix</keyword>
<reference evidence="3" key="1">
    <citation type="journal article" date="2024" name="Environ. Microbiol. Rep.">
        <title>Hiding in plain sight: The discovery of complete genomes of 11 hypothetical spindle-shaped viruses that putatively infect mesophilic ammonia-oxidizing archaea.</title>
        <authorList>
            <person name="Ni Y."/>
            <person name="Xu T."/>
            <person name="Yan S."/>
            <person name="Chen L."/>
            <person name="Wang Y."/>
        </authorList>
    </citation>
    <scope>NUCLEOTIDE SEQUENCE</scope>
    <source>
        <strain evidence="3">NTT1</strain>
        <strain evidence="2">NTT2</strain>
    </source>
</reference>
<evidence type="ECO:0000313" key="3">
    <source>
        <dbReference type="EMBL" id="DBA52180.1"/>
    </source>
</evidence>
<evidence type="ECO:0000256" key="1">
    <source>
        <dbReference type="SAM" id="Phobius"/>
    </source>
</evidence>
<feature type="transmembrane region" description="Helical" evidence="1">
    <location>
        <begin position="12"/>
        <end position="34"/>
    </location>
</feature>
<protein>
    <submittedName>
        <fullName evidence="2">ORF22</fullName>
    </submittedName>
    <submittedName>
        <fullName evidence="3">ORF39</fullName>
    </submittedName>
</protein>
<sequence length="87" mass="10323">MNTNISMRRKLNPIALLFITFVSFCTWALCYFIITPNQKDNQFFNVYPNEGSIVPIITAIIIWGVLFYKWLLHLKESNDTTDKEYRK</sequence>